<dbReference type="KEGG" id="hfe:HFELIS_16430"/>
<feature type="chain" id="PRO_5003215387" evidence="2">
    <location>
        <begin position="24"/>
        <end position="283"/>
    </location>
</feature>
<feature type="signal peptide" evidence="2">
    <location>
        <begin position="1"/>
        <end position="23"/>
    </location>
</feature>
<gene>
    <name evidence="3" type="ordered locus">Hfelis_16430</name>
</gene>
<dbReference type="Proteomes" id="UP000007934">
    <property type="component" value="Chromosome"/>
</dbReference>
<dbReference type="STRING" id="936155.HFELIS_16430"/>
<sequence length="283" mass="30845">MPFASLKNWGGGATLLASLFLFSACTTKIGSINPNQPTDPKMQSVYGVACKAFTWPYGNKDDDELKQQAMQQVNTQAQAYVTAANAKEAELANVNITKNIWPWFWGLMGQKCVEARGYAIPKGLSAQAQAQADAEKANKENNTTSCEGWKYVPDLESVITDSLDGEGGAPMVSPANAKNALEAFTRDSKSSDLHTKACALEGLGTLYYTGVGVKKNKRKAIELFEQEGKLGYGNGYRVLADMFRTKDIKKSEHYLELCKTTSHKPPHQPGEDGDSCQLTDLRG</sequence>
<dbReference type="HOGENOM" id="CLU_982692_0_0_7"/>
<organism evidence="3 4">
    <name type="scientific">Helicobacter felis (strain ATCC 49179 / CCUG 28539 / NCTC 12436 / CS1)</name>
    <dbReference type="NCBI Taxonomy" id="936155"/>
    <lineage>
        <taxon>Bacteria</taxon>
        <taxon>Pseudomonadati</taxon>
        <taxon>Campylobacterota</taxon>
        <taxon>Epsilonproteobacteria</taxon>
        <taxon>Campylobacterales</taxon>
        <taxon>Helicobacteraceae</taxon>
        <taxon>Helicobacter</taxon>
    </lineage>
</organism>
<evidence type="ECO:0000313" key="3">
    <source>
        <dbReference type="EMBL" id="CBY83727.1"/>
    </source>
</evidence>
<feature type="region of interest" description="Disordered" evidence="1">
    <location>
        <begin position="260"/>
        <end position="283"/>
    </location>
</feature>
<evidence type="ECO:0000256" key="1">
    <source>
        <dbReference type="SAM" id="MobiDB-lite"/>
    </source>
</evidence>
<reference evidence="3 4" key="1">
    <citation type="journal article" date="2011" name="Genome Biol. Evol.">
        <title>Comparative whole genome sequence analysis of the carcinogenic bacterial model pathogen Helicobacter felis.</title>
        <authorList>
            <person name="Arnold I.C."/>
            <person name="Zigova Z."/>
            <person name="Holden M."/>
            <person name="Lawley T.D."/>
            <person name="Rad R."/>
            <person name="Dougan G."/>
            <person name="Falkow S."/>
            <person name="Bentley S.D."/>
            <person name="Muller A."/>
        </authorList>
    </citation>
    <scope>NUCLEOTIDE SEQUENCE [LARGE SCALE GENOMIC DNA]</scope>
    <source>
        <strain evidence="4">ATCC 49179 / CCUG 28539 / NCTC 12436 / CS1</strain>
    </source>
</reference>
<dbReference type="SUPFAM" id="SSF81901">
    <property type="entry name" value="HCP-like"/>
    <property type="match status" value="1"/>
</dbReference>
<protein>
    <submittedName>
        <fullName evidence="3">HcpA</fullName>
    </submittedName>
</protein>
<dbReference type="EMBL" id="FQ670179">
    <property type="protein sequence ID" value="CBY83727.1"/>
    <property type="molecule type" value="Genomic_DNA"/>
</dbReference>
<keyword evidence="2" id="KW-0732">Signal</keyword>
<keyword evidence="4" id="KW-1185">Reference proteome</keyword>
<dbReference type="OrthoDB" id="5330003at2"/>
<dbReference type="Gene3D" id="1.25.40.10">
    <property type="entry name" value="Tetratricopeptide repeat domain"/>
    <property type="match status" value="1"/>
</dbReference>
<dbReference type="AlphaFoldDB" id="E7ABM2"/>
<dbReference type="PROSITE" id="PS51257">
    <property type="entry name" value="PROKAR_LIPOPROTEIN"/>
    <property type="match status" value="1"/>
</dbReference>
<name>E7ABM2_HELFC</name>
<dbReference type="InterPro" id="IPR011990">
    <property type="entry name" value="TPR-like_helical_dom_sf"/>
</dbReference>
<proteinExistence type="predicted"/>
<accession>E7ABM2</accession>
<evidence type="ECO:0000256" key="2">
    <source>
        <dbReference type="SAM" id="SignalP"/>
    </source>
</evidence>
<dbReference type="GeneID" id="36134763"/>
<evidence type="ECO:0000313" key="4">
    <source>
        <dbReference type="Proteomes" id="UP000007934"/>
    </source>
</evidence>
<dbReference type="RefSeq" id="WP_013470047.1">
    <property type="nucleotide sequence ID" value="NC_014810.2"/>
</dbReference>